<name>A0A1H6D7V7_9GAMM</name>
<organism evidence="1 2">
    <name type="scientific">Marinobacterium lutimaris</name>
    <dbReference type="NCBI Taxonomy" id="568106"/>
    <lineage>
        <taxon>Bacteria</taxon>
        <taxon>Pseudomonadati</taxon>
        <taxon>Pseudomonadota</taxon>
        <taxon>Gammaproteobacteria</taxon>
        <taxon>Oceanospirillales</taxon>
        <taxon>Oceanospirillaceae</taxon>
        <taxon>Marinobacterium</taxon>
    </lineage>
</organism>
<reference evidence="1 2" key="1">
    <citation type="submission" date="2016-10" db="EMBL/GenBank/DDBJ databases">
        <authorList>
            <person name="de Groot N.N."/>
        </authorList>
    </citation>
    <scope>NUCLEOTIDE SEQUENCE [LARGE SCALE GENOMIC DNA]</scope>
    <source>
        <strain evidence="1 2">DSM 22012</strain>
    </source>
</reference>
<gene>
    <name evidence="1" type="ORF">SAMN05444390_105183</name>
</gene>
<proteinExistence type="predicted"/>
<protein>
    <submittedName>
        <fullName evidence="1">Uncharacterized protein</fullName>
    </submittedName>
</protein>
<dbReference type="AlphaFoldDB" id="A0A1H6D7V7"/>
<dbReference type="EMBL" id="FNVQ01000005">
    <property type="protein sequence ID" value="SEG81379.1"/>
    <property type="molecule type" value="Genomic_DNA"/>
</dbReference>
<accession>A0A1H6D7V7</accession>
<keyword evidence="2" id="KW-1185">Reference proteome</keyword>
<evidence type="ECO:0000313" key="2">
    <source>
        <dbReference type="Proteomes" id="UP000236745"/>
    </source>
</evidence>
<sequence>MNRLVELSAAMLYNIGPAKGEAVTKGAVANGIGVKDPRAAHIEV</sequence>
<dbReference type="Proteomes" id="UP000236745">
    <property type="component" value="Unassembled WGS sequence"/>
</dbReference>
<evidence type="ECO:0000313" key="1">
    <source>
        <dbReference type="EMBL" id="SEG81379.1"/>
    </source>
</evidence>